<dbReference type="InterPro" id="IPR037119">
    <property type="entry name" value="Haem_oxidase_HugZ-like_sf"/>
</dbReference>
<keyword evidence="3" id="KW-1185">Reference proteome</keyword>
<evidence type="ECO:0000313" key="2">
    <source>
        <dbReference type="EMBL" id="MFF3341008.1"/>
    </source>
</evidence>
<accession>A0ABW6RHJ6</accession>
<protein>
    <submittedName>
        <fullName evidence="2">DUF2470 domain-containing protein</fullName>
    </submittedName>
</protein>
<evidence type="ECO:0000259" key="1">
    <source>
        <dbReference type="Pfam" id="PF10615"/>
    </source>
</evidence>
<name>A0ABW6RHJ6_9ACTN</name>
<proteinExistence type="predicted"/>
<dbReference type="SUPFAM" id="SSF50475">
    <property type="entry name" value="FMN-binding split barrel"/>
    <property type="match status" value="1"/>
</dbReference>
<dbReference type="EMBL" id="JBIAPK010000006">
    <property type="protein sequence ID" value="MFF3341008.1"/>
    <property type="molecule type" value="Genomic_DNA"/>
</dbReference>
<organism evidence="2 3">
    <name type="scientific">Streptomyces flavidovirens</name>
    <dbReference type="NCBI Taxonomy" id="67298"/>
    <lineage>
        <taxon>Bacteria</taxon>
        <taxon>Bacillati</taxon>
        <taxon>Actinomycetota</taxon>
        <taxon>Actinomycetes</taxon>
        <taxon>Kitasatosporales</taxon>
        <taxon>Streptomycetaceae</taxon>
        <taxon>Streptomyces</taxon>
    </lineage>
</organism>
<dbReference type="Pfam" id="PF10615">
    <property type="entry name" value="DUF2470"/>
    <property type="match status" value="1"/>
</dbReference>
<gene>
    <name evidence="2" type="ORF">ACFYWW_20085</name>
</gene>
<dbReference type="InterPro" id="IPR019595">
    <property type="entry name" value="DUF2470"/>
</dbReference>
<sequence length="243" mass="26045">MGVLDACVARPTSAEQVRTVVAAAGSLMVVTDRHSWEPAGLHTFDDRGRLLLRVPDDCALAAEVTLAPRGIVAAVLKFTDVAPTAVRDRVRARVTLTGWFVPVGGTSQDAGLDLRLDFAHAELETTAGTVTVGLDELTLARPDPLAPYEADMLTHLVDDHSDVVALLTRLVDPRLMQGVLRVTPVSMDRYGITLRLEHAGAQHDVRLPFPAPLRDAAEAGGQVQALLAAARACRRRYGAPSRP</sequence>
<reference evidence="2 3" key="1">
    <citation type="submission" date="2024-10" db="EMBL/GenBank/DDBJ databases">
        <title>The Natural Products Discovery Center: Release of the First 8490 Sequenced Strains for Exploring Actinobacteria Biosynthetic Diversity.</title>
        <authorList>
            <person name="Kalkreuter E."/>
            <person name="Kautsar S.A."/>
            <person name="Yang D."/>
            <person name="Bader C.D."/>
            <person name="Teijaro C.N."/>
            <person name="Fluegel L."/>
            <person name="Davis C.M."/>
            <person name="Simpson J.R."/>
            <person name="Lauterbach L."/>
            <person name="Steele A.D."/>
            <person name="Gui C."/>
            <person name="Meng S."/>
            <person name="Li G."/>
            <person name="Viehrig K."/>
            <person name="Ye F."/>
            <person name="Su P."/>
            <person name="Kiefer A.F."/>
            <person name="Nichols A."/>
            <person name="Cepeda A.J."/>
            <person name="Yan W."/>
            <person name="Fan B."/>
            <person name="Jiang Y."/>
            <person name="Adhikari A."/>
            <person name="Zheng C.-J."/>
            <person name="Schuster L."/>
            <person name="Cowan T.M."/>
            <person name="Smanski M.J."/>
            <person name="Chevrette M.G."/>
            <person name="De Carvalho L.P.S."/>
            <person name="Shen B."/>
        </authorList>
    </citation>
    <scope>NUCLEOTIDE SEQUENCE [LARGE SCALE GENOMIC DNA]</scope>
    <source>
        <strain evidence="2 3">NPDC003029</strain>
    </source>
</reference>
<dbReference type="PANTHER" id="PTHR13343">
    <property type="entry name" value="CREG1 PROTEIN"/>
    <property type="match status" value="1"/>
</dbReference>
<dbReference type="PANTHER" id="PTHR13343:SF24">
    <property type="entry name" value="OS07G0573800 PROTEIN"/>
    <property type="match status" value="1"/>
</dbReference>
<feature type="domain" description="DUF2470" evidence="1">
    <location>
        <begin position="150"/>
        <end position="222"/>
    </location>
</feature>
<dbReference type="Gene3D" id="3.20.180.10">
    <property type="entry name" value="PNP-oxidase-like"/>
    <property type="match status" value="1"/>
</dbReference>
<dbReference type="Proteomes" id="UP001601976">
    <property type="component" value="Unassembled WGS sequence"/>
</dbReference>
<dbReference type="RefSeq" id="WP_355718040.1">
    <property type="nucleotide sequence ID" value="NZ_JBEXNP010000005.1"/>
</dbReference>
<evidence type="ECO:0000313" key="3">
    <source>
        <dbReference type="Proteomes" id="UP001601976"/>
    </source>
</evidence>
<comment type="caution">
    <text evidence="2">The sequence shown here is derived from an EMBL/GenBank/DDBJ whole genome shotgun (WGS) entry which is preliminary data.</text>
</comment>